<keyword evidence="2" id="KW-0479">Metal-binding</keyword>
<evidence type="ECO:0000313" key="12">
    <source>
        <dbReference type="Proteomes" id="UP001190640"/>
    </source>
</evidence>
<keyword evidence="4 9" id="KW-0863">Zinc-finger</keyword>
<keyword evidence="7" id="KW-0804">Transcription</keyword>
<dbReference type="PANTHER" id="PTHR47772:SF8">
    <property type="entry name" value="C2H2-TYPE DOMAIN-CONTAINING PROTEIN"/>
    <property type="match status" value="1"/>
</dbReference>
<dbReference type="GO" id="GO:0008270">
    <property type="term" value="F:zinc ion binding"/>
    <property type="evidence" value="ECO:0007669"/>
    <property type="project" value="UniProtKB-KW"/>
</dbReference>
<keyword evidence="12" id="KW-1185">Reference proteome</keyword>
<dbReference type="InterPro" id="IPR050636">
    <property type="entry name" value="C2H2-ZF_domain-containing"/>
</dbReference>
<dbReference type="GeneID" id="129327672"/>
<dbReference type="PROSITE" id="PS00028">
    <property type="entry name" value="ZINC_FINGER_C2H2_1"/>
    <property type="match status" value="3"/>
</dbReference>
<evidence type="ECO:0000256" key="8">
    <source>
        <dbReference type="ARBA" id="ARBA00023242"/>
    </source>
</evidence>
<evidence type="ECO:0000256" key="6">
    <source>
        <dbReference type="ARBA" id="ARBA00023015"/>
    </source>
</evidence>
<dbReference type="InterPro" id="IPR013087">
    <property type="entry name" value="Znf_C2H2_type"/>
</dbReference>
<evidence type="ECO:0000256" key="2">
    <source>
        <dbReference type="ARBA" id="ARBA00022723"/>
    </source>
</evidence>
<dbReference type="Gene3D" id="3.30.160.60">
    <property type="entry name" value="Classic Zinc Finger"/>
    <property type="match status" value="4"/>
</dbReference>
<dbReference type="PANTHER" id="PTHR47772">
    <property type="entry name" value="ZINC FINGER PROTEIN 200"/>
    <property type="match status" value="1"/>
</dbReference>
<feature type="domain" description="C2H2-type" evidence="11">
    <location>
        <begin position="469"/>
        <end position="491"/>
    </location>
</feature>
<feature type="region of interest" description="Disordered" evidence="10">
    <location>
        <begin position="362"/>
        <end position="404"/>
    </location>
</feature>
<dbReference type="GO" id="GO:0005634">
    <property type="term" value="C:nucleus"/>
    <property type="evidence" value="ECO:0007669"/>
    <property type="project" value="UniProtKB-SubCell"/>
</dbReference>
<keyword evidence="3" id="KW-0677">Repeat</keyword>
<evidence type="ECO:0000256" key="5">
    <source>
        <dbReference type="ARBA" id="ARBA00022833"/>
    </source>
</evidence>
<protein>
    <submittedName>
        <fullName evidence="13">Zinc finger protein 34-like</fullName>
    </submittedName>
</protein>
<dbReference type="FunFam" id="3.30.160.60:FF:000100">
    <property type="entry name" value="Zinc finger 45-like"/>
    <property type="match status" value="2"/>
</dbReference>
<organism evidence="12 13">
    <name type="scientific">Eublepharis macularius</name>
    <name type="common">Leopard gecko</name>
    <name type="synonym">Cyrtodactylus macularius</name>
    <dbReference type="NCBI Taxonomy" id="481883"/>
    <lineage>
        <taxon>Eukaryota</taxon>
        <taxon>Metazoa</taxon>
        <taxon>Chordata</taxon>
        <taxon>Craniata</taxon>
        <taxon>Vertebrata</taxon>
        <taxon>Euteleostomi</taxon>
        <taxon>Lepidosauria</taxon>
        <taxon>Squamata</taxon>
        <taxon>Bifurcata</taxon>
        <taxon>Gekkota</taxon>
        <taxon>Eublepharidae</taxon>
        <taxon>Eublepharinae</taxon>
        <taxon>Eublepharis</taxon>
    </lineage>
</organism>
<gene>
    <name evidence="13" type="primary">LOC129327672</name>
</gene>
<evidence type="ECO:0000313" key="13">
    <source>
        <dbReference type="RefSeq" id="XP_054832401.1"/>
    </source>
</evidence>
<evidence type="ECO:0000256" key="9">
    <source>
        <dbReference type="PROSITE-ProRule" id="PRU00042"/>
    </source>
</evidence>
<evidence type="ECO:0000256" key="1">
    <source>
        <dbReference type="ARBA" id="ARBA00004123"/>
    </source>
</evidence>
<evidence type="ECO:0000256" key="10">
    <source>
        <dbReference type="SAM" id="MobiDB-lite"/>
    </source>
</evidence>
<sequence>MATEERVQEPATFEEVSVNVIEEKEFPLDPYLLALSGNNIQQYCTMLSLLEFQNFKPEMCLQTEQGDIPLSLVTVVEEFEVASWLYEGNESVPFEPLPQGSSGPQVRIHYDFVLNSEGDILQGSPSSCLTVSKPEQGTDLQTSENEPVASGEHLSMSSRIQNVHPVEQGLMGYSNAAFLQKEGFGLPNEVDCTAGQENIGRASEQNNAQKTSGLDLLLENGLRTTGCCRDSSAGEVSISCITHQGERNHSCNSSGECLNERLSSVVHERSCVGEALCSCPSCGSPVTHQPSHTREKLSKCPSCGHLFSCNTMSTAEHHQETPTDDWERLFHQLDLNCHPSNKEKRFHCPDCGRGFVHKSSIPRHQKIHRKENLSQNTEQDKRCSPEAQSGKKPLSCPKDGSSSTARNQEKHAALCDVCGQSFSVAWKLDKHLATHSRERPFCCSHCGKGFVGKSVLIRHLLLHQPQKPFQCLYCDKGYIQKSHLNRHHQIHHRMYGQSNERCVVSVSLPQADVVSTV</sequence>
<feature type="domain" description="C2H2-type" evidence="11">
    <location>
        <begin position="441"/>
        <end position="468"/>
    </location>
</feature>
<feature type="domain" description="C2H2-type" evidence="11">
    <location>
        <begin position="413"/>
        <end position="440"/>
    </location>
</feature>
<dbReference type="RefSeq" id="XP_054832401.1">
    <property type="nucleotide sequence ID" value="XM_054976426.1"/>
</dbReference>
<dbReference type="FunFam" id="3.30.160.60:FF:000706">
    <property type="entry name" value="Zinc finger protein"/>
    <property type="match status" value="1"/>
</dbReference>
<dbReference type="AlphaFoldDB" id="A0AA97J7K9"/>
<keyword evidence="8" id="KW-0539">Nucleus</keyword>
<comment type="subcellular location">
    <subcellularLocation>
        <location evidence="1">Nucleus</location>
    </subcellularLocation>
</comment>
<evidence type="ECO:0000256" key="7">
    <source>
        <dbReference type="ARBA" id="ARBA00023163"/>
    </source>
</evidence>
<evidence type="ECO:0000256" key="3">
    <source>
        <dbReference type="ARBA" id="ARBA00022737"/>
    </source>
</evidence>
<dbReference type="Proteomes" id="UP001190640">
    <property type="component" value="Chromosome 4"/>
</dbReference>
<dbReference type="InterPro" id="IPR036236">
    <property type="entry name" value="Znf_C2H2_sf"/>
</dbReference>
<dbReference type="PROSITE" id="PS50157">
    <property type="entry name" value="ZINC_FINGER_C2H2_2"/>
    <property type="match status" value="4"/>
</dbReference>
<dbReference type="SUPFAM" id="SSF57667">
    <property type="entry name" value="beta-beta-alpha zinc fingers"/>
    <property type="match status" value="3"/>
</dbReference>
<accession>A0AA97J7K9</accession>
<keyword evidence="5" id="KW-0862">Zinc</keyword>
<dbReference type="SMART" id="SM00355">
    <property type="entry name" value="ZnF_C2H2"/>
    <property type="match status" value="4"/>
</dbReference>
<feature type="region of interest" description="Disordered" evidence="10">
    <location>
        <begin position="132"/>
        <end position="152"/>
    </location>
</feature>
<dbReference type="KEGG" id="emc:129327672"/>
<reference evidence="13" key="1">
    <citation type="submission" date="2025-08" db="UniProtKB">
        <authorList>
            <consortium name="RefSeq"/>
        </authorList>
    </citation>
    <scope>IDENTIFICATION</scope>
    <source>
        <tissue evidence="13">Blood</tissue>
    </source>
</reference>
<feature type="domain" description="C2H2-type" evidence="11">
    <location>
        <begin position="346"/>
        <end position="373"/>
    </location>
</feature>
<proteinExistence type="predicted"/>
<evidence type="ECO:0000259" key="11">
    <source>
        <dbReference type="PROSITE" id="PS50157"/>
    </source>
</evidence>
<name>A0AA97J7K9_EUBMA</name>
<feature type="compositionally biased region" description="Polar residues" evidence="10">
    <location>
        <begin position="132"/>
        <end position="145"/>
    </location>
</feature>
<dbReference type="Pfam" id="PF00096">
    <property type="entry name" value="zf-C2H2"/>
    <property type="match status" value="3"/>
</dbReference>
<evidence type="ECO:0000256" key="4">
    <source>
        <dbReference type="ARBA" id="ARBA00022771"/>
    </source>
</evidence>
<keyword evidence="6" id="KW-0805">Transcription regulation</keyword>